<dbReference type="PANTHER" id="PTHR39072:SF2">
    <property type="match status" value="1"/>
</dbReference>
<dbReference type="CDD" id="cd00054">
    <property type="entry name" value="EGF_CA"/>
    <property type="match status" value="1"/>
</dbReference>
<dbReference type="InterPro" id="IPR049883">
    <property type="entry name" value="NOTCH1_EGF-like"/>
</dbReference>
<feature type="compositionally biased region" description="Acidic residues" evidence="4">
    <location>
        <begin position="1046"/>
        <end position="1066"/>
    </location>
</feature>
<feature type="compositionally biased region" description="Low complexity" evidence="4">
    <location>
        <begin position="1237"/>
        <end position="1267"/>
    </location>
</feature>
<dbReference type="InterPro" id="IPR031866">
    <property type="entry name" value="DUF4758"/>
</dbReference>
<name>B4JZS2_DROGR</name>
<dbReference type="Pfam" id="PF15950">
    <property type="entry name" value="DUF4758"/>
    <property type="match status" value="3"/>
</dbReference>
<dbReference type="PhylomeDB" id="B4JZS2"/>
<feature type="compositionally biased region" description="Polar residues" evidence="4">
    <location>
        <begin position="2697"/>
        <end position="2710"/>
    </location>
</feature>
<feature type="compositionally biased region" description="Polar residues" evidence="4">
    <location>
        <begin position="2491"/>
        <end position="2500"/>
    </location>
</feature>
<organism evidence="8">
    <name type="scientific">Drosophila grimshawi</name>
    <name type="common">Hawaiian fruit fly</name>
    <name type="synonym">Idiomyia grimshawi</name>
    <dbReference type="NCBI Taxonomy" id="7222"/>
    <lineage>
        <taxon>Eukaryota</taxon>
        <taxon>Metazoa</taxon>
        <taxon>Ecdysozoa</taxon>
        <taxon>Arthropoda</taxon>
        <taxon>Hexapoda</taxon>
        <taxon>Insecta</taxon>
        <taxon>Pterygota</taxon>
        <taxon>Neoptera</taxon>
        <taxon>Endopterygota</taxon>
        <taxon>Diptera</taxon>
        <taxon>Brachycera</taxon>
        <taxon>Muscomorpha</taxon>
        <taxon>Ephydroidea</taxon>
        <taxon>Drosophilidae</taxon>
        <taxon>Drosophila</taxon>
        <taxon>Hawaiian Drosophila</taxon>
    </lineage>
</organism>
<dbReference type="GO" id="GO:0005509">
    <property type="term" value="F:calcium ion binding"/>
    <property type="evidence" value="ECO:0007669"/>
    <property type="project" value="InterPro"/>
</dbReference>
<feature type="region of interest" description="Disordered" evidence="4">
    <location>
        <begin position="1"/>
        <end position="23"/>
    </location>
</feature>
<dbReference type="SMART" id="SM00179">
    <property type="entry name" value="EGF_CA"/>
    <property type="match status" value="1"/>
</dbReference>
<feature type="region of interest" description="Disordered" evidence="4">
    <location>
        <begin position="894"/>
        <end position="1279"/>
    </location>
</feature>
<dbReference type="PROSITE" id="PS50026">
    <property type="entry name" value="EGF_3"/>
    <property type="match status" value="2"/>
</dbReference>
<evidence type="ECO:0000256" key="4">
    <source>
        <dbReference type="SAM" id="MobiDB-lite"/>
    </source>
</evidence>
<dbReference type="OrthoDB" id="10040649at2759"/>
<feature type="compositionally biased region" description="Basic and acidic residues" evidence="4">
    <location>
        <begin position="702"/>
        <end position="711"/>
    </location>
</feature>
<protein>
    <submittedName>
        <fullName evidence="7">GH23949</fullName>
    </submittedName>
</protein>
<evidence type="ECO:0000259" key="6">
    <source>
        <dbReference type="PROSITE" id="PS50026"/>
    </source>
</evidence>
<feature type="compositionally biased region" description="Polar residues" evidence="4">
    <location>
        <begin position="1008"/>
        <end position="1025"/>
    </location>
</feature>
<gene>
    <name evidence="7" type="primary">Dgri\GH23949</name>
    <name evidence="7" type="ORF">Dgri_GH23949</name>
</gene>
<dbReference type="Proteomes" id="UP000001070">
    <property type="component" value="Unassembled WGS sequence"/>
</dbReference>
<dbReference type="STRING" id="7222.B4JZS2"/>
<feature type="compositionally biased region" description="Polar residues" evidence="4">
    <location>
        <begin position="966"/>
        <end position="978"/>
    </location>
</feature>
<feature type="region of interest" description="Disordered" evidence="4">
    <location>
        <begin position="690"/>
        <end position="756"/>
    </location>
</feature>
<keyword evidence="8" id="KW-1185">Reference proteome</keyword>
<evidence type="ECO:0000256" key="5">
    <source>
        <dbReference type="SAM" id="Phobius"/>
    </source>
</evidence>
<feature type="compositionally biased region" description="Basic residues" evidence="4">
    <location>
        <begin position="1073"/>
        <end position="1092"/>
    </location>
</feature>
<dbReference type="InterPro" id="IPR000152">
    <property type="entry name" value="EGF-type_Asp/Asn_hydroxyl_site"/>
</dbReference>
<dbReference type="OMA" id="YATHHIN"/>
<dbReference type="InterPro" id="IPR001881">
    <property type="entry name" value="EGF-like_Ca-bd_dom"/>
</dbReference>
<proteinExistence type="predicted"/>
<feature type="compositionally biased region" description="Basic residues" evidence="4">
    <location>
        <begin position="1607"/>
        <end position="1624"/>
    </location>
</feature>
<feature type="compositionally biased region" description="Acidic residues" evidence="4">
    <location>
        <begin position="915"/>
        <end position="935"/>
    </location>
</feature>
<dbReference type="eggNOG" id="ENOG502REJ9">
    <property type="taxonomic scope" value="Eukaryota"/>
</dbReference>
<keyword evidence="5" id="KW-0472">Membrane</keyword>
<keyword evidence="2 3" id="KW-1015">Disulfide bond</keyword>
<dbReference type="SUPFAM" id="SSF57196">
    <property type="entry name" value="EGF/Laminin"/>
    <property type="match status" value="1"/>
</dbReference>
<sequence>MNDEVEVKTTTNTSIEEEEEDNTTVKDMADMAQTMTKDNNDNCDVLKSQIFLTQLPKLITISNDASEPTILSSYEVKETTKYYCIQASQVLEYPQLEKPTEVVPVSQNEATTTEANPKEIITTTEENTTTSDIVEDDEDYVTESEREDYENASDESDIIYKTLYTTYTYLTTFFQADATTISSHTEIVTNIITSTLDMELKSSIISENEIIATTTTKATNLQATKYMIPDDLKELIDANVNNELKHDSSESSQKTEYLNDVKYTKTFYTTFTYYTTIFAESETEIMSRTEVFTNYVTELGAPMTSVVQLAKEIVINPTETESTSNADKLVTLITDVKSSSSNGEQHLKIRDDMADDQISSESNTEEMLPSATLLLQTSFTTFTFYTTMYEQDSTNVVSRLETVTNIATETLQPTKMPSHAEDATLPITYFTTFTYWTKLAKDGEITTISREETISNVIEPTKIWTENSSETLSKSTTANSTASSTGSLVNLITQNASDLTTFYTTYTYYTTSYKANQTVTDSRFETIVNVITPTATIISSVDSLPVSSIVIDKSELLYYDYKHIIDADGVSTLYFTTQIQSSIDSQGSAIELTSSTSSLLVDESKKLELNSVASSSQYKTGLVRLIEGTRVGNRTTTLYQSKVIGTIIDSRYAQIIESTSSFLFEKNISPSATIDELIVKSTKQLSQLSQQQIETATVESSMHSEEQHDNDGDGDNDSDGDSNLSSQSKKRTFAPVIRPFASRNRPTFAPKQKTLSASSATIITRSDITPTITATPALKSVGGARYSSSRRGAISNAPINPQGAAASSTRRLFGRPLKSSVVAPASAGGLSSSVAGSTTGFAPSRNRFASSARSGTASSSRRLSSGSASTSASGYRPASSVNFLNSRQRIRPTAAFGQALPASTTTTPATAAENEPSEEDASTEEETSIATDDNEEKTAQNSRRTQNPLLRFRRPLNRPSGFTPATRVSNTSATNVSVRKNPLASRAKAATTTTTTTTTVRPRPRSFQRPTLSSLQARARPQNNLFPPRGLFQQQREKEKTQAQDNDSDGDADYDDDEDGDEEDQETAQNGTIRRRRRHSNKKSVTLSRRRRQVDTLSRNRFRFRRPKTATTEETPAEEQLAETTTTTRSRLNARFGSRYKQQSSSTAATAAHRAIRPTRPTTARAQFTLREKDTAGKSRQAGAGSSAKSNFRRPQSALRRSGSGSGSSSNSGSNSSSGSSFNSKSANARRLKNYISSSNNNNNNSRTASNPRSRTGTGSGTSSRNRNANRNRNRNDYNQDVASAELGSVAITVTHLVPAEVTVPVVNGQLTEYKNIVTAKTSLEVLAPHQYTQQVGSNGQTSLYLVREDTSVNAAGVTELTRYLLHDTLTTTVTFTPTTIRGRKTSFSHVLPSTVYGVESVVSTLQPQIAANAPLANILLSQLLLGNINLPANPLLGALAGTQPALPALDAAVAATTAAAAVPVTEYRTHTSTYVTTIYDGKSTILPITFQGKKILTTVFDTTAQTITATEYSVDTIVNTPTQQFQQLQQQSGQVAQVNSLLLQQLLFQQQQQQQLQPQQQQNPAITNTISPQILLNDNLQDLDEITPYDAPNIEGIIVEQQTTSKSHKKSRKPGKSHKRHRQHKEEDREHHTESSVVTLYVSGRRPGEFSTILSTVYSSYEHLTPSTLHKRHAQQTISLAEDLYAFEGSERVQSYLPAPVNKNTLGELDQTASLESIIGDVHLWYAKAKATQELSAPSSSRSNSNLAELSLDEARFNLATHVMSNGVELIIASDKLKHQAAAASASVSASAVTQFQSQSQLPQKPVTLAPSTLKNHMILALPTNNKQTPELVVGTFPTTYHFYNTLRNNGLVLSSTYTVMNTVTGPEDYISYLQPSEEATPVLDTNTYYSRLAVTRTAPNGILTDSENVLTQLVITESKPGRGNPKVKAASSEELDVHIFATKTYLTTVTYLATTSIYHASTDSQGVSNFETKVIVNTITDIVPSTLLRPELVSMFRTELMQKKGKNNRKVLVTLATLLGGQTLQVTAVNLKKTTTNQISSTLIKPTSIKSKPTKTQSKNDELQVDLSVAESQNEPVYVRPLKEVQATPNPNPTSVEQLIGSLNLQRLRPVFDVMADIIQKNIVNRQATTNLNLRQTSTSTTTENPLEEQPVYIPLEVSVQQKAAQNRYKSHANKAEIDINRSRLTAHSLHINPPEPAMQIDFNDDDNWLLHNNNMSHILSPLSIYPTYPGALLNNGIPIRPGEIINANADVIIGRPNGILHSPQAQFMNSSPRPKNPPDYSDRSIAPFKKKTWIPPQPVPLSLSLTPPRLIPLDYDNILFPPAQSSSKSQPDFGYILTPPGSAPRLPQQQIMHLNAELNNNEILEIKAIPQIFSTKLPAVTRYPALVAGSSSSYYNQRPVNPSVYSDNAGSGSYYSAGPATAAAYADINGSGGTSFYKQGTAPANTDMGGSSSYYTTEPAPAPPAYSDMGSRDSSSYYKPGHSYSEKGGSNSNSTPRPSAALLAAPAAYSDMGGSNSGSYYNPGPTTAAPPAPPAYATHHINLKTSVLNHNINMNVPPLTFKREGDNYPLATAVRGQIAPAPMPLIKIPHNKANVEVRLSPQNTRIAVEPPEKLREGQNPNINTFKQRNQNYLKNTDNVRSDYVNSTLHLAPYQRPTDKYSFINNKNANQQQYISTISSDSVQAATNLIRAESSKQSYASPSTTSNKVPVPDQKTDYTSHSDHNYNLTLSKVNRHIQNLQLPTSKLTPINPWLSITQQTANKTPSLGQPFIKSNQSPANKPKINIPKKVFVGAGQRFNLLPGLKLETTTTQYIEDLQLLTSIRPTNILEPPPMPINSLHQDVLGMKPPPAIIKNIPNRSSSVVYKIKTSALPATPSIIISTLQLQLNNSFNTESQILKPALSSSRFKVLKSQPTFTKTLPKTLSINGTSKQQKMTVIKTEGSFNNVKQHSTQHTNIVNQHSTQQKINPTKIINQHSTQKKINPTNNIKQHSTNLKLSPTNAINQHSTVIKLSPTNIVQQHSTQLQLSPAIEPAVLPTNINSINTKKLNIYQQATLKNTQIIPNQNQSNLLSLESSEAETKKIPFSIRSNAPHFDVSFIDRQITKQLYDKSISTLNKNIATQSVVLKSSSTPIIKSRIIDTKSITFKPIQTHSITKQTISKTIRKSENPVKTTSTKIEQVHSDISNILVVMKKGTGADNQNTINLAEEEEELALDYEGNLSLEIPLRDEEIVPPINANSILLGGILIATPSKTNTKSKYTKESSNGVCQPACKANKNEICSSQPGHGNDNRCECRLGFARMFPDRPCKHFDECGNANFNDCSFHAHCFNLIGSYTCSCLDGYVDISDNPIYPGRLCSDQIVGCELCNYHGNCMAPIVNGTPVCECFSWHSGATCQLNLKILLIGLIAIGTVFILLLVCMLLIYSRHKVNGACAARPIFITSSNYHPSMLSTSSNKSLIRDCSMDKHAILIDTNSESSHNSEPYSFKVNADKIQIFKLYKSSL</sequence>
<evidence type="ECO:0000256" key="1">
    <source>
        <dbReference type="ARBA" id="ARBA00022536"/>
    </source>
</evidence>
<feature type="compositionally biased region" description="Low complexity" evidence="4">
    <location>
        <begin position="1207"/>
        <end position="1226"/>
    </location>
</feature>
<feature type="region of interest" description="Disordered" evidence="4">
    <location>
        <begin position="2452"/>
        <end position="2501"/>
    </location>
</feature>
<dbReference type="SMART" id="SM00181">
    <property type="entry name" value="EGF"/>
    <property type="match status" value="3"/>
</dbReference>
<dbReference type="HOGENOM" id="CLU_224265_0_0_1"/>
<feature type="region of interest" description="Disordered" evidence="4">
    <location>
        <begin position="109"/>
        <end position="133"/>
    </location>
</feature>
<dbReference type="PANTHER" id="PTHR39072">
    <property type="entry name" value="RE48511P"/>
    <property type="match status" value="1"/>
</dbReference>
<feature type="compositionally biased region" description="Low complexity" evidence="4">
    <location>
        <begin position="849"/>
        <end position="874"/>
    </location>
</feature>
<dbReference type="EMBL" id="CH916380">
    <property type="protein sequence ID" value="EDV90938.1"/>
    <property type="molecule type" value="Genomic_DNA"/>
</dbReference>
<evidence type="ECO:0000256" key="2">
    <source>
        <dbReference type="ARBA" id="ARBA00023157"/>
    </source>
</evidence>
<evidence type="ECO:0000256" key="3">
    <source>
        <dbReference type="PROSITE-ProRule" id="PRU00076"/>
    </source>
</evidence>
<feature type="compositionally biased region" description="Low complexity" evidence="4">
    <location>
        <begin position="119"/>
        <end position="130"/>
    </location>
</feature>
<feature type="region of interest" description="Disordered" evidence="4">
    <location>
        <begin position="2695"/>
        <end position="2720"/>
    </location>
</feature>
<feature type="compositionally biased region" description="Basic and acidic residues" evidence="4">
    <location>
        <begin position="1625"/>
        <end position="1635"/>
    </location>
</feature>
<dbReference type="Gene3D" id="2.10.25.10">
    <property type="entry name" value="Laminin"/>
    <property type="match status" value="1"/>
</dbReference>
<feature type="region of interest" description="Disordered" evidence="4">
    <location>
        <begin position="788"/>
        <end position="808"/>
    </location>
</feature>
<reference evidence="7 8" key="1">
    <citation type="journal article" date="2007" name="Nature">
        <title>Evolution of genes and genomes on the Drosophila phylogeny.</title>
        <authorList>
            <consortium name="Drosophila 12 Genomes Consortium"/>
            <person name="Clark A.G."/>
            <person name="Eisen M.B."/>
            <person name="Smith D.R."/>
            <person name="Bergman C.M."/>
            <person name="Oliver B."/>
            <person name="Markow T.A."/>
            <person name="Kaufman T.C."/>
            <person name="Kellis M."/>
            <person name="Gelbart W."/>
            <person name="Iyer V.N."/>
            <person name="Pollard D.A."/>
            <person name="Sackton T.B."/>
            <person name="Larracuente A.M."/>
            <person name="Singh N.D."/>
            <person name="Abad J.P."/>
            <person name="Abt D.N."/>
            <person name="Adryan B."/>
            <person name="Aguade M."/>
            <person name="Akashi H."/>
            <person name="Anderson W.W."/>
            <person name="Aquadro C.F."/>
            <person name="Ardell D.H."/>
            <person name="Arguello R."/>
            <person name="Artieri C.G."/>
            <person name="Barbash D.A."/>
            <person name="Barker D."/>
            <person name="Barsanti P."/>
            <person name="Batterham P."/>
            <person name="Batzoglou S."/>
            <person name="Begun D."/>
            <person name="Bhutkar A."/>
            <person name="Blanco E."/>
            <person name="Bosak S.A."/>
            <person name="Bradley R.K."/>
            <person name="Brand A.D."/>
            <person name="Brent M.R."/>
            <person name="Brooks A.N."/>
            <person name="Brown R.H."/>
            <person name="Butlin R.K."/>
            <person name="Caggese C."/>
            <person name="Calvi B.R."/>
            <person name="Bernardo de Carvalho A."/>
            <person name="Caspi A."/>
            <person name="Castrezana S."/>
            <person name="Celniker S.E."/>
            <person name="Chang J.L."/>
            <person name="Chapple C."/>
            <person name="Chatterji S."/>
            <person name="Chinwalla A."/>
            <person name="Civetta A."/>
            <person name="Clifton S.W."/>
            <person name="Comeron J.M."/>
            <person name="Costello J.C."/>
            <person name="Coyne J.A."/>
            <person name="Daub J."/>
            <person name="David R.G."/>
            <person name="Delcher A.L."/>
            <person name="Delehaunty K."/>
            <person name="Do C.B."/>
            <person name="Ebling H."/>
            <person name="Edwards K."/>
            <person name="Eickbush T."/>
            <person name="Evans J.D."/>
            <person name="Filipski A."/>
            <person name="Findeiss S."/>
            <person name="Freyhult E."/>
            <person name="Fulton L."/>
            <person name="Fulton R."/>
            <person name="Garcia A.C."/>
            <person name="Gardiner A."/>
            <person name="Garfield D.A."/>
            <person name="Garvin B.E."/>
            <person name="Gibson G."/>
            <person name="Gilbert D."/>
            <person name="Gnerre S."/>
            <person name="Godfrey J."/>
            <person name="Good R."/>
            <person name="Gotea V."/>
            <person name="Gravely B."/>
            <person name="Greenberg A.J."/>
            <person name="Griffiths-Jones S."/>
            <person name="Gross S."/>
            <person name="Guigo R."/>
            <person name="Gustafson E.A."/>
            <person name="Haerty W."/>
            <person name="Hahn M.W."/>
            <person name="Halligan D.L."/>
            <person name="Halpern A.L."/>
            <person name="Halter G.M."/>
            <person name="Han M.V."/>
            <person name="Heger A."/>
            <person name="Hillier L."/>
            <person name="Hinrichs A.S."/>
            <person name="Holmes I."/>
            <person name="Hoskins R.A."/>
            <person name="Hubisz M.J."/>
            <person name="Hultmark D."/>
            <person name="Huntley M.A."/>
            <person name="Jaffe D.B."/>
            <person name="Jagadeeshan S."/>
            <person name="Jeck W.R."/>
            <person name="Johnson J."/>
            <person name="Jones C.D."/>
            <person name="Jordan W.C."/>
            <person name="Karpen G.H."/>
            <person name="Kataoka E."/>
            <person name="Keightley P.D."/>
            <person name="Kheradpour P."/>
            <person name="Kirkness E.F."/>
            <person name="Koerich L.B."/>
            <person name="Kristiansen K."/>
            <person name="Kudrna D."/>
            <person name="Kulathinal R.J."/>
            <person name="Kumar S."/>
            <person name="Kwok R."/>
            <person name="Lander E."/>
            <person name="Langley C.H."/>
            <person name="Lapoint R."/>
            <person name="Lazzaro B.P."/>
            <person name="Lee S.J."/>
            <person name="Levesque L."/>
            <person name="Li R."/>
            <person name="Lin C.F."/>
            <person name="Lin M.F."/>
            <person name="Lindblad-Toh K."/>
            <person name="Llopart A."/>
            <person name="Long M."/>
            <person name="Low L."/>
            <person name="Lozovsky E."/>
            <person name="Lu J."/>
            <person name="Luo M."/>
            <person name="Machado C.A."/>
            <person name="Makalowski W."/>
            <person name="Marzo M."/>
            <person name="Matsuda M."/>
            <person name="Matzkin L."/>
            <person name="McAllister B."/>
            <person name="McBride C.S."/>
            <person name="McKernan B."/>
            <person name="McKernan K."/>
            <person name="Mendez-Lago M."/>
            <person name="Minx P."/>
            <person name="Mollenhauer M.U."/>
            <person name="Montooth K."/>
            <person name="Mount S.M."/>
            <person name="Mu X."/>
            <person name="Myers E."/>
            <person name="Negre B."/>
            <person name="Newfeld S."/>
            <person name="Nielsen R."/>
            <person name="Noor M.A."/>
            <person name="O'Grady P."/>
            <person name="Pachter L."/>
            <person name="Papaceit M."/>
            <person name="Parisi M.J."/>
            <person name="Parisi M."/>
            <person name="Parts L."/>
            <person name="Pedersen J.S."/>
            <person name="Pesole G."/>
            <person name="Phillippy A.M."/>
            <person name="Ponting C.P."/>
            <person name="Pop M."/>
            <person name="Porcelli D."/>
            <person name="Powell J.R."/>
            <person name="Prohaska S."/>
            <person name="Pruitt K."/>
            <person name="Puig M."/>
            <person name="Quesneville H."/>
            <person name="Ram K.R."/>
            <person name="Rand D."/>
            <person name="Rasmussen M.D."/>
            <person name="Reed L.K."/>
            <person name="Reenan R."/>
            <person name="Reily A."/>
            <person name="Remington K.A."/>
            <person name="Rieger T.T."/>
            <person name="Ritchie M.G."/>
            <person name="Robin C."/>
            <person name="Rogers Y.H."/>
            <person name="Rohde C."/>
            <person name="Rozas J."/>
            <person name="Rubenfield M.J."/>
            <person name="Ruiz A."/>
            <person name="Russo S."/>
            <person name="Salzberg S.L."/>
            <person name="Sanchez-Gracia A."/>
            <person name="Saranga D.J."/>
            <person name="Sato H."/>
            <person name="Schaeffer S.W."/>
            <person name="Schatz M.C."/>
            <person name="Schlenke T."/>
            <person name="Schwartz R."/>
            <person name="Segarra C."/>
            <person name="Singh R.S."/>
            <person name="Sirot L."/>
            <person name="Sirota M."/>
            <person name="Sisneros N.B."/>
            <person name="Smith C.D."/>
            <person name="Smith T.F."/>
            <person name="Spieth J."/>
            <person name="Stage D.E."/>
            <person name="Stark A."/>
            <person name="Stephan W."/>
            <person name="Strausberg R.L."/>
            <person name="Strempel S."/>
            <person name="Sturgill D."/>
            <person name="Sutton G."/>
            <person name="Sutton G.G."/>
            <person name="Tao W."/>
            <person name="Teichmann S."/>
            <person name="Tobari Y.N."/>
            <person name="Tomimura Y."/>
            <person name="Tsolas J.M."/>
            <person name="Valente V.L."/>
            <person name="Venter E."/>
            <person name="Venter J.C."/>
            <person name="Vicario S."/>
            <person name="Vieira F.G."/>
            <person name="Vilella A.J."/>
            <person name="Villasante A."/>
            <person name="Walenz B."/>
            <person name="Wang J."/>
            <person name="Wasserman M."/>
            <person name="Watts T."/>
            <person name="Wilson D."/>
            <person name="Wilson R.K."/>
            <person name="Wing R.A."/>
            <person name="Wolfner M.F."/>
            <person name="Wong A."/>
            <person name="Wong G.K."/>
            <person name="Wu C.I."/>
            <person name="Wu G."/>
            <person name="Yamamoto D."/>
            <person name="Yang H.P."/>
            <person name="Yang S.P."/>
            <person name="Yorke J.A."/>
            <person name="Yoshida K."/>
            <person name="Zdobnov E."/>
            <person name="Zhang P."/>
            <person name="Zhang Y."/>
            <person name="Zimin A.V."/>
            <person name="Baldwin J."/>
            <person name="Abdouelleil A."/>
            <person name="Abdulkadir J."/>
            <person name="Abebe A."/>
            <person name="Abera B."/>
            <person name="Abreu J."/>
            <person name="Acer S.C."/>
            <person name="Aftuck L."/>
            <person name="Alexander A."/>
            <person name="An P."/>
            <person name="Anderson E."/>
            <person name="Anderson S."/>
            <person name="Arachi H."/>
            <person name="Azer M."/>
            <person name="Bachantsang P."/>
            <person name="Barry A."/>
            <person name="Bayul T."/>
            <person name="Berlin A."/>
            <person name="Bessette D."/>
            <person name="Bloom T."/>
            <person name="Blye J."/>
            <person name="Boguslavskiy L."/>
            <person name="Bonnet C."/>
            <person name="Boukhgalter B."/>
            <person name="Bourzgui I."/>
            <person name="Brown A."/>
            <person name="Cahill P."/>
            <person name="Channer S."/>
            <person name="Cheshatsang Y."/>
            <person name="Chuda L."/>
            <person name="Citroen M."/>
            <person name="Collymore A."/>
            <person name="Cooke P."/>
            <person name="Costello M."/>
            <person name="D'Aco K."/>
            <person name="Daza R."/>
            <person name="De Haan G."/>
            <person name="DeGray S."/>
            <person name="DeMaso C."/>
            <person name="Dhargay N."/>
            <person name="Dooley K."/>
            <person name="Dooley E."/>
            <person name="Doricent M."/>
            <person name="Dorje P."/>
            <person name="Dorjee K."/>
            <person name="Dupes A."/>
            <person name="Elong R."/>
            <person name="Falk J."/>
            <person name="Farina A."/>
            <person name="Faro S."/>
            <person name="Ferguson D."/>
            <person name="Fisher S."/>
            <person name="Foley C.D."/>
            <person name="Franke A."/>
            <person name="Friedrich D."/>
            <person name="Gadbois L."/>
            <person name="Gearin G."/>
            <person name="Gearin C.R."/>
            <person name="Giannoukos G."/>
            <person name="Goode T."/>
            <person name="Graham J."/>
            <person name="Grandbois E."/>
            <person name="Grewal S."/>
            <person name="Gyaltsen K."/>
            <person name="Hafez N."/>
            <person name="Hagos B."/>
            <person name="Hall J."/>
            <person name="Henson C."/>
            <person name="Hollinger A."/>
            <person name="Honan T."/>
            <person name="Huard M.D."/>
            <person name="Hughes L."/>
            <person name="Hurhula B."/>
            <person name="Husby M.E."/>
            <person name="Kamat A."/>
            <person name="Kanga B."/>
            <person name="Kashin S."/>
            <person name="Khazanovich D."/>
            <person name="Kisner P."/>
            <person name="Lance K."/>
            <person name="Lara M."/>
            <person name="Lee W."/>
            <person name="Lennon N."/>
            <person name="Letendre F."/>
            <person name="LeVine R."/>
            <person name="Lipovsky A."/>
            <person name="Liu X."/>
            <person name="Liu J."/>
            <person name="Liu S."/>
            <person name="Lokyitsang T."/>
            <person name="Lokyitsang Y."/>
            <person name="Lubonja R."/>
            <person name="Lui A."/>
            <person name="MacDonald P."/>
            <person name="Magnisalis V."/>
            <person name="Maru K."/>
            <person name="Matthews C."/>
            <person name="McCusker W."/>
            <person name="McDonough S."/>
            <person name="Mehta T."/>
            <person name="Meldrim J."/>
            <person name="Meneus L."/>
            <person name="Mihai O."/>
            <person name="Mihalev A."/>
            <person name="Mihova T."/>
            <person name="Mittelman R."/>
            <person name="Mlenga V."/>
            <person name="Montmayeur A."/>
            <person name="Mulrain L."/>
            <person name="Navidi A."/>
            <person name="Naylor J."/>
            <person name="Negash T."/>
            <person name="Nguyen T."/>
            <person name="Nguyen N."/>
            <person name="Nicol R."/>
            <person name="Norbu C."/>
            <person name="Norbu N."/>
            <person name="Novod N."/>
            <person name="O'Neill B."/>
            <person name="Osman S."/>
            <person name="Markiewicz E."/>
            <person name="Oyono O.L."/>
            <person name="Patti C."/>
            <person name="Phunkhang P."/>
            <person name="Pierre F."/>
            <person name="Priest M."/>
            <person name="Raghuraman S."/>
            <person name="Rege F."/>
            <person name="Reyes R."/>
            <person name="Rise C."/>
            <person name="Rogov P."/>
            <person name="Ross K."/>
            <person name="Ryan E."/>
            <person name="Settipalli S."/>
            <person name="Shea T."/>
            <person name="Sherpa N."/>
            <person name="Shi L."/>
            <person name="Shih D."/>
            <person name="Sparrow T."/>
            <person name="Spaulding J."/>
            <person name="Stalker J."/>
            <person name="Stange-Thomann N."/>
            <person name="Stavropoulos S."/>
            <person name="Stone C."/>
            <person name="Strader C."/>
            <person name="Tesfaye S."/>
            <person name="Thomson T."/>
            <person name="Thoulutsang Y."/>
            <person name="Thoulutsang D."/>
            <person name="Topham K."/>
            <person name="Topping I."/>
            <person name="Tsamla T."/>
            <person name="Vassiliev H."/>
            <person name="Vo A."/>
            <person name="Wangchuk T."/>
            <person name="Wangdi T."/>
            <person name="Weiand M."/>
            <person name="Wilkinson J."/>
            <person name="Wilson A."/>
            <person name="Yadav S."/>
            <person name="Young G."/>
            <person name="Yu Q."/>
            <person name="Zembek L."/>
            <person name="Zhong D."/>
            <person name="Zimmer A."/>
            <person name="Zwirko Z."/>
            <person name="Jaffe D.B."/>
            <person name="Alvarez P."/>
            <person name="Brockman W."/>
            <person name="Butler J."/>
            <person name="Chin C."/>
            <person name="Gnerre S."/>
            <person name="Grabherr M."/>
            <person name="Kleber M."/>
            <person name="Mauceli E."/>
            <person name="MacCallum I."/>
        </authorList>
    </citation>
    <scope>NUCLEOTIDE SEQUENCE [LARGE SCALE GENOMIC DNA]</scope>
    <source>
        <strain evidence="8">Tucson 15287-2541.00</strain>
    </source>
</reference>
<feature type="disulfide bond" evidence="3">
    <location>
        <begin position="3368"/>
        <end position="3385"/>
    </location>
</feature>
<feature type="disulfide bond" evidence="3">
    <location>
        <begin position="3387"/>
        <end position="3396"/>
    </location>
</feature>
<comment type="caution">
    <text evidence="3">Lacks conserved residue(s) required for the propagation of feature annotation.</text>
</comment>
<keyword evidence="5" id="KW-0812">Transmembrane</keyword>
<dbReference type="InterPro" id="IPR000742">
    <property type="entry name" value="EGF"/>
</dbReference>
<evidence type="ECO:0000313" key="8">
    <source>
        <dbReference type="Proteomes" id="UP000001070"/>
    </source>
</evidence>
<feature type="compositionally biased region" description="Low complexity" evidence="4">
    <location>
        <begin position="1147"/>
        <end position="1166"/>
    </location>
</feature>
<feature type="domain" description="EGF-like" evidence="6">
    <location>
        <begin position="3311"/>
        <end position="3350"/>
    </location>
</feature>
<feature type="region of interest" description="Disordered" evidence="4">
    <location>
        <begin position="824"/>
        <end position="878"/>
    </location>
</feature>
<dbReference type="InParanoid" id="B4JZS2"/>
<feature type="domain" description="EGF-like" evidence="6">
    <location>
        <begin position="3361"/>
        <end position="3397"/>
    </location>
</feature>
<feature type="transmembrane region" description="Helical" evidence="5">
    <location>
        <begin position="3402"/>
        <end position="3425"/>
    </location>
</feature>
<feature type="compositionally biased region" description="Low complexity" evidence="4">
    <location>
        <begin position="901"/>
        <end position="914"/>
    </location>
</feature>
<feature type="region of interest" description="Disordered" evidence="4">
    <location>
        <begin position="1599"/>
        <end position="1638"/>
    </location>
</feature>
<dbReference type="PROSITE" id="PS00010">
    <property type="entry name" value="ASX_HYDROXYL"/>
    <property type="match status" value="1"/>
</dbReference>
<feature type="compositionally biased region" description="Low complexity" evidence="4">
    <location>
        <begin position="824"/>
        <end position="837"/>
    </location>
</feature>
<evidence type="ECO:0000313" key="7">
    <source>
        <dbReference type="EMBL" id="EDV90938.1"/>
    </source>
</evidence>
<keyword evidence="5" id="KW-1133">Transmembrane helix</keyword>
<dbReference type="PROSITE" id="PS00022">
    <property type="entry name" value="EGF_1"/>
    <property type="match status" value="1"/>
</dbReference>
<accession>B4JZS2</accession>
<keyword evidence="1 3" id="KW-0245">EGF-like domain</keyword>
<dbReference type="Pfam" id="PF07645">
    <property type="entry name" value="EGF_CA"/>
    <property type="match status" value="1"/>
</dbReference>